<evidence type="ECO:0000256" key="1">
    <source>
        <dbReference type="SAM" id="SignalP"/>
    </source>
</evidence>
<reference evidence="3" key="1">
    <citation type="submission" date="2018-05" db="EMBL/GenBank/DDBJ databases">
        <title>Zavarzinia sp. HR-AS.</title>
        <authorList>
            <person name="Lee Y."/>
            <person name="Jeon C.O."/>
        </authorList>
    </citation>
    <scope>NUCLEOTIDE SEQUENCE [LARGE SCALE GENOMIC DNA]</scope>
    <source>
        <strain evidence="3">DSM 1231</strain>
    </source>
</reference>
<accession>A0A317DUJ4</accession>
<keyword evidence="1" id="KW-0732">Signal</keyword>
<feature type="signal peptide" evidence="1">
    <location>
        <begin position="1"/>
        <end position="23"/>
    </location>
</feature>
<gene>
    <name evidence="2" type="ORF">DKG75_20555</name>
</gene>
<comment type="caution">
    <text evidence="2">The sequence shown here is derived from an EMBL/GenBank/DDBJ whole genome shotgun (WGS) entry which is preliminary data.</text>
</comment>
<dbReference type="Proteomes" id="UP000246077">
    <property type="component" value="Unassembled WGS sequence"/>
</dbReference>
<keyword evidence="3" id="KW-1185">Reference proteome</keyword>
<proteinExistence type="predicted"/>
<dbReference type="EMBL" id="QGLF01000006">
    <property type="protein sequence ID" value="PWR18357.1"/>
    <property type="molecule type" value="Genomic_DNA"/>
</dbReference>
<evidence type="ECO:0000313" key="2">
    <source>
        <dbReference type="EMBL" id="PWR18357.1"/>
    </source>
</evidence>
<organism evidence="2 3">
    <name type="scientific">Zavarzinia compransoris</name>
    <dbReference type="NCBI Taxonomy" id="1264899"/>
    <lineage>
        <taxon>Bacteria</taxon>
        <taxon>Pseudomonadati</taxon>
        <taxon>Pseudomonadota</taxon>
        <taxon>Alphaproteobacteria</taxon>
        <taxon>Rhodospirillales</taxon>
        <taxon>Zavarziniaceae</taxon>
        <taxon>Zavarzinia</taxon>
    </lineage>
</organism>
<dbReference type="AlphaFoldDB" id="A0A317DUJ4"/>
<evidence type="ECO:0000313" key="3">
    <source>
        <dbReference type="Proteomes" id="UP000246077"/>
    </source>
</evidence>
<dbReference type="RefSeq" id="WP_109923064.1">
    <property type="nucleotide sequence ID" value="NZ_QGLF01000006.1"/>
</dbReference>
<name>A0A317DUJ4_9PROT</name>
<protein>
    <recommendedName>
        <fullName evidence="4">Lipoprotein SmpA/OmlA domain-containing protein</fullName>
    </recommendedName>
</protein>
<evidence type="ECO:0008006" key="4">
    <source>
        <dbReference type="Google" id="ProtNLM"/>
    </source>
</evidence>
<feature type="chain" id="PRO_5016267801" description="Lipoprotein SmpA/OmlA domain-containing protein" evidence="1">
    <location>
        <begin position="24"/>
        <end position="112"/>
    </location>
</feature>
<sequence length="112" mass="12101">MQSIKVAVFLFMLPLAGCGSSTAVEADKYQSLIVGKTTMAETIAALGQPDTRSYRNDDVVLGYSAMRVSPIAYVPIANMLAEETVRGQFCELTFSKAGTLKDKFCEEARAGH</sequence>